<proteinExistence type="predicted"/>
<gene>
    <name evidence="3" type="ORF">METZ01_LOCUS5742</name>
</gene>
<dbReference type="InterPro" id="IPR050300">
    <property type="entry name" value="GDXG_lipolytic_enzyme"/>
</dbReference>
<protein>
    <recommendedName>
        <fullName evidence="2">BD-FAE-like domain-containing protein</fullName>
    </recommendedName>
</protein>
<evidence type="ECO:0000256" key="1">
    <source>
        <dbReference type="ARBA" id="ARBA00022801"/>
    </source>
</evidence>
<dbReference type="ESTHER" id="9bact-a0a349js52">
    <property type="family name" value="BD-FAE"/>
</dbReference>
<evidence type="ECO:0000313" key="3">
    <source>
        <dbReference type="EMBL" id="SUZ52888.1"/>
    </source>
</evidence>
<organism evidence="3">
    <name type="scientific">marine metagenome</name>
    <dbReference type="NCBI Taxonomy" id="408172"/>
    <lineage>
        <taxon>unclassified sequences</taxon>
        <taxon>metagenomes</taxon>
        <taxon>ecological metagenomes</taxon>
    </lineage>
</organism>
<dbReference type="PANTHER" id="PTHR48081:SF13">
    <property type="entry name" value="ALPHA_BETA HYDROLASE"/>
    <property type="match status" value="1"/>
</dbReference>
<dbReference type="InterPro" id="IPR029058">
    <property type="entry name" value="AB_hydrolase_fold"/>
</dbReference>
<dbReference type="AlphaFoldDB" id="A0A381NGE2"/>
<reference evidence="3" key="1">
    <citation type="submission" date="2018-05" db="EMBL/GenBank/DDBJ databases">
        <authorList>
            <person name="Lanie J.A."/>
            <person name="Ng W.-L."/>
            <person name="Kazmierczak K.M."/>
            <person name="Andrzejewski T.M."/>
            <person name="Davidsen T.M."/>
            <person name="Wayne K.J."/>
            <person name="Tettelin H."/>
            <person name="Glass J.I."/>
            <person name="Rusch D."/>
            <person name="Podicherti R."/>
            <person name="Tsui H.-C.T."/>
            <person name="Winkler M.E."/>
        </authorList>
    </citation>
    <scope>NUCLEOTIDE SEQUENCE</scope>
</reference>
<dbReference type="Gene3D" id="3.40.50.1820">
    <property type="entry name" value="alpha/beta hydrolase"/>
    <property type="match status" value="1"/>
</dbReference>
<dbReference type="GO" id="GO:0016787">
    <property type="term" value="F:hydrolase activity"/>
    <property type="evidence" value="ECO:0007669"/>
    <property type="project" value="UniProtKB-KW"/>
</dbReference>
<dbReference type="SUPFAM" id="SSF53474">
    <property type="entry name" value="alpha/beta-Hydrolases"/>
    <property type="match status" value="1"/>
</dbReference>
<sequence>MSVCILKLWDTRVYVDRSAGPKERETMRHLAFVTVLLTTMTFAADASAQASEIVPDIVYGHKDGMALTFDVFKPQSPNGAGILYMVSGGWRSGWRDPAQAQRGYAPFLEAGFTVFAVRHGSSPRYNVAEAVDDVTIANRYIHAHAAEWGVDADRLGVTGGSAGGHLSLVLGNNGTDGDASSDDPLLRVSNRVAAVVAYYPPVDLRAWRGPNQRFPALDFPAEDEVRISPILQVSADDPPTLLIHGTADTTVPVEHSERVFAAFEQARVETEIIIMEGAGHGFRGEQATQATAARVKWFVEHLAN</sequence>
<accession>A0A381NGE2</accession>
<name>A0A381NGE2_9ZZZZ</name>
<dbReference type="PANTHER" id="PTHR48081">
    <property type="entry name" value="AB HYDROLASE SUPERFAMILY PROTEIN C4A8.06C"/>
    <property type="match status" value="1"/>
</dbReference>
<dbReference type="Pfam" id="PF20434">
    <property type="entry name" value="BD-FAE"/>
    <property type="match status" value="1"/>
</dbReference>
<dbReference type="EMBL" id="UINC01000299">
    <property type="protein sequence ID" value="SUZ52888.1"/>
    <property type="molecule type" value="Genomic_DNA"/>
</dbReference>
<keyword evidence="1" id="KW-0378">Hydrolase</keyword>
<feature type="domain" description="BD-FAE-like" evidence="2">
    <location>
        <begin position="70"/>
        <end position="259"/>
    </location>
</feature>
<dbReference type="InterPro" id="IPR049492">
    <property type="entry name" value="BD-FAE-like_dom"/>
</dbReference>
<evidence type="ECO:0000259" key="2">
    <source>
        <dbReference type="Pfam" id="PF20434"/>
    </source>
</evidence>